<reference evidence="2 3" key="1">
    <citation type="journal article" date="2016" name="Genome Biol. Evol.">
        <title>Divergent and convergent evolution of fungal pathogenicity.</title>
        <authorList>
            <person name="Shang Y."/>
            <person name="Xiao G."/>
            <person name="Zheng P."/>
            <person name="Cen K."/>
            <person name="Zhan S."/>
            <person name="Wang C."/>
        </authorList>
    </citation>
    <scope>NUCLEOTIDE SEQUENCE [LARGE SCALE GENOMIC DNA]</scope>
    <source>
        <strain evidence="2 3">ARSEF 2679</strain>
    </source>
</reference>
<name>A0A167UAW6_CORFA</name>
<organism evidence="2 3">
    <name type="scientific">Cordyceps fumosorosea (strain ARSEF 2679)</name>
    <name type="common">Isaria fumosorosea</name>
    <dbReference type="NCBI Taxonomy" id="1081104"/>
    <lineage>
        <taxon>Eukaryota</taxon>
        <taxon>Fungi</taxon>
        <taxon>Dikarya</taxon>
        <taxon>Ascomycota</taxon>
        <taxon>Pezizomycotina</taxon>
        <taxon>Sordariomycetes</taxon>
        <taxon>Hypocreomycetidae</taxon>
        <taxon>Hypocreales</taxon>
        <taxon>Cordycipitaceae</taxon>
        <taxon>Cordyceps</taxon>
    </lineage>
</organism>
<evidence type="ECO:0000256" key="1">
    <source>
        <dbReference type="SAM" id="MobiDB-lite"/>
    </source>
</evidence>
<dbReference type="OrthoDB" id="5234589at2759"/>
<proteinExistence type="predicted"/>
<sequence>MAEQSAASPNLETSSPPELIHLDPALPYRLASAAWPLPDVTRLNEAIFDNLDLDLITHLVLMSRSSDTSASATNPRRTPFRSGTFSARSPPKPCGKTENRLEVLNFIAVRRHEYVAFETQRGREQGSEEVTLNRPQPGHPIRCFWKPAREIITRQVQEYKRHPQGIDISTVGGLGNRGKDSIVRPP</sequence>
<dbReference type="RefSeq" id="XP_018703651.1">
    <property type="nucleotide sequence ID" value="XM_018849080.1"/>
</dbReference>
<feature type="region of interest" description="Disordered" evidence="1">
    <location>
        <begin position="66"/>
        <end position="96"/>
    </location>
</feature>
<dbReference type="AlphaFoldDB" id="A0A167UAW6"/>
<dbReference type="GeneID" id="30021767"/>
<evidence type="ECO:0000313" key="2">
    <source>
        <dbReference type="EMBL" id="OAA61396.1"/>
    </source>
</evidence>
<comment type="caution">
    <text evidence="2">The sequence shown here is derived from an EMBL/GenBank/DDBJ whole genome shotgun (WGS) entry which is preliminary data.</text>
</comment>
<keyword evidence="3" id="KW-1185">Reference proteome</keyword>
<gene>
    <name evidence="2" type="ORF">ISF_05475</name>
</gene>
<accession>A0A167UAW6</accession>
<dbReference type="EMBL" id="AZHB01000013">
    <property type="protein sequence ID" value="OAA61396.1"/>
    <property type="molecule type" value="Genomic_DNA"/>
</dbReference>
<evidence type="ECO:0000313" key="3">
    <source>
        <dbReference type="Proteomes" id="UP000076744"/>
    </source>
</evidence>
<protein>
    <submittedName>
        <fullName evidence="2">Uncharacterized protein</fullName>
    </submittedName>
</protein>
<dbReference type="Proteomes" id="UP000076744">
    <property type="component" value="Unassembled WGS sequence"/>
</dbReference>
<feature type="compositionally biased region" description="Polar residues" evidence="1">
    <location>
        <begin position="66"/>
        <end position="87"/>
    </location>
</feature>